<dbReference type="STRING" id="1852522.SAMN06295960_1795"/>
<keyword evidence="5" id="KW-1185">Reference proteome</keyword>
<accession>A0A1X7JX46</accession>
<evidence type="ECO:0000313" key="4">
    <source>
        <dbReference type="EMBL" id="SMG32675.1"/>
    </source>
</evidence>
<evidence type="ECO:0000256" key="1">
    <source>
        <dbReference type="ARBA" id="ARBA00023004"/>
    </source>
</evidence>
<dbReference type="PANTHER" id="PTHR42954">
    <property type="entry name" value="FE(2+) TRANSPORT PROTEIN A"/>
    <property type="match status" value="1"/>
</dbReference>
<dbReference type="Gene3D" id="2.30.30.90">
    <property type="match status" value="1"/>
</dbReference>
<gene>
    <name evidence="4" type="ORF">SAMN06295960_1795</name>
</gene>
<proteinExistence type="predicted"/>
<dbReference type="RefSeq" id="WP_085494045.1">
    <property type="nucleotide sequence ID" value="NZ_FXAZ01000002.1"/>
</dbReference>
<dbReference type="InterPro" id="IPR038157">
    <property type="entry name" value="FeoA_core_dom"/>
</dbReference>
<protein>
    <submittedName>
        <fullName evidence="4">Ferrous iron transport protein A</fullName>
    </submittedName>
</protein>
<dbReference type="PANTHER" id="PTHR42954:SF1">
    <property type="entry name" value="FERROUS IRON TRANSPORTER FEOA DOMAIN-CONTAINING PROTEIN"/>
    <property type="match status" value="1"/>
</dbReference>
<feature type="region of interest" description="Disordered" evidence="2">
    <location>
        <begin position="1"/>
        <end position="27"/>
    </location>
</feature>
<dbReference type="EMBL" id="FXAZ01000002">
    <property type="protein sequence ID" value="SMG32675.1"/>
    <property type="molecule type" value="Genomic_DNA"/>
</dbReference>
<dbReference type="Pfam" id="PF04023">
    <property type="entry name" value="FeoA"/>
    <property type="match status" value="1"/>
</dbReference>
<feature type="compositionally biased region" description="Basic residues" evidence="2">
    <location>
        <begin position="13"/>
        <end position="23"/>
    </location>
</feature>
<dbReference type="InterPro" id="IPR052713">
    <property type="entry name" value="FeoA"/>
</dbReference>
<keyword evidence="1" id="KW-0408">Iron</keyword>
<dbReference type="SMART" id="SM00899">
    <property type="entry name" value="FeoA"/>
    <property type="match status" value="1"/>
</dbReference>
<feature type="compositionally biased region" description="Polar residues" evidence="2">
    <location>
        <begin position="1"/>
        <end position="12"/>
    </location>
</feature>
<dbReference type="OrthoDB" id="9811076at2"/>
<sequence>MKPTSAAPSSHKATLHRLKKGKQAHISDMSSIHETVQQRLLDLGVTEGTMIKLIRRSLFGGPLMLEANGQLFGLRRVDASLIGVKPL</sequence>
<dbReference type="AlphaFoldDB" id="A0A1X7JX46"/>
<name>A0A1X7JX46_9BACL</name>
<feature type="domain" description="Ferrous iron transporter FeoA-like" evidence="3">
    <location>
        <begin position="13"/>
        <end position="86"/>
    </location>
</feature>
<dbReference type="SUPFAM" id="SSF50037">
    <property type="entry name" value="C-terminal domain of transcriptional repressors"/>
    <property type="match status" value="1"/>
</dbReference>
<dbReference type="Proteomes" id="UP000193834">
    <property type="component" value="Unassembled WGS sequence"/>
</dbReference>
<organism evidence="4 5">
    <name type="scientific">Paenibacillus aquistagni</name>
    <dbReference type="NCBI Taxonomy" id="1852522"/>
    <lineage>
        <taxon>Bacteria</taxon>
        <taxon>Bacillati</taxon>
        <taxon>Bacillota</taxon>
        <taxon>Bacilli</taxon>
        <taxon>Bacillales</taxon>
        <taxon>Paenibacillaceae</taxon>
        <taxon>Paenibacillus</taxon>
    </lineage>
</organism>
<evidence type="ECO:0000313" key="5">
    <source>
        <dbReference type="Proteomes" id="UP000193834"/>
    </source>
</evidence>
<reference evidence="4 5" key="1">
    <citation type="submission" date="2017-04" db="EMBL/GenBank/DDBJ databases">
        <authorList>
            <person name="Afonso C.L."/>
            <person name="Miller P.J."/>
            <person name="Scott M.A."/>
            <person name="Spackman E."/>
            <person name="Goraichik I."/>
            <person name="Dimitrov K.M."/>
            <person name="Suarez D.L."/>
            <person name="Swayne D.E."/>
        </authorList>
    </citation>
    <scope>NUCLEOTIDE SEQUENCE [LARGE SCALE GENOMIC DNA]</scope>
    <source>
        <strain evidence="4 5">11</strain>
    </source>
</reference>
<evidence type="ECO:0000256" key="2">
    <source>
        <dbReference type="SAM" id="MobiDB-lite"/>
    </source>
</evidence>
<dbReference type="InterPro" id="IPR007167">
    <property type="entry name" value="Fe-transptr_FeoA-like"/>
</dbReference>
<dbReference type="InterPro" id="IPR008988">
    <property type="entry name" value="Transcriptional_repressor_C"/>
</dbReference>
<evidence type="ECO:0000259" key="3">
    <source>
        <dbReference type="SMART" id="SM00899"/>
    </source>
</evidence>
<dbReference type="GO" id="GO:0046914">
    <property type="term" value="F:transition metal ion binding"/>
    <property type="evidence" value="ECO:0007669"/>
    <property type="project" value="InterPro"/>
</dbReference>